<name>A0A839V5L4_9PROT</name>
<proteinExistence type="predicted"/>
<dbReference type="Pfam" id="PF11306">
    <property type="entry name" value="DUF3108"/>
    <property type="match status" value="1"/>
</dbReference>
<feature type="signal peptide" evidence="1">
    <location>
        <begin position="1"/>
        <end position="24"/>
    </location>
</feature>
<dbReference type="RefSeq" id="WP_176621843.1">
    <property type="nucleotide sequence ID" value="NZ_JABXXQ010000013.1"/>
</dbReference>
<evidence type="ECO:0000313" key="3">
    <source>
        <dbReference type="EMBL" id="NVN29112.1"/>
    </source>
</evidence>
<reference evidence="3 5" key="1">
    <citation type="submission" date="2020-06" db="EMBL/GenBank/DDBJ databases">
        <title>Description of novel acetic acid bacteria.</title>
        <authorList>
            <person name="Sombolestani A."/>
        </authorList>
    </citation>
    <scope>NUCLEOTIDE SEQUENCE [LARGE SCALE GENOMIC DNA]</scope>
    <source>
        <strain evidence="3 5">LMG 26838</strain>
    </source>
</reference>
<gene>
    <name evidence="2" type="ORF">FHR90_002689</name>
    <name evidence="3" type="ORF">HUK83_01970</name>
</gene>
<evidence type="ECO:0000313" key="2">
    <source>
        <dbReference type="EMBL" id="MBB3174842.1"/>
    </source>
</evidence>
<organism evidence="2 4">
    <name type="scientific">Endobacter medicaginis</name>
    <dbReference type="NCBI Taxonomy" id="1181271"/>
    <lineage>
        <taxon>Bacteria</taxon>
        <taxon>Pseudomonadati</taxon>
        <taxon>Pseudomonadota</taxon>
        <taxon>Alphaproteobacteria</taxon>
        <taxon>Acetobacterales</taxon>
        <taxon>Acetobacteraceae</taxon>
        <taxon>Endobacter</taxon>
    </lineage>
</organism>
<feature type="chain" id="PRO_5036240750" evidence="1">
    <location>
        <begin position="25"/>
        <end position="268"/>
    </location>
</feature>
<sequence>MLRPLSAATLAAGLALLPIRPAVAAPGATGNFKLTYNVYAHGLRAMQMVAQLRLTPSGYSIVLSYHTTGIANMINRSEVVSQATGRFDGARVVPDRFDSQGYTRGAQRHSELVYHDGDPQVVLQTPAELDRDPIAAEATRGSIDTLSAVVLMLHGVLDGHGCAEQATVFDGLRLSKVVATDAGQVQVESTDRSPYAGPAQRCDFVANQVGGILHDDDEAKSRRPMHGTASIAVPQGSAVNVPVPIRGGFENPMLGYGNLFLVKAEPLD</sequence>
<evidence type="ECO:0000256" key="1">
    <source>
        <dbReference type="SAM" id="SignalP"/>
    </source>
</evidence>
<evidence type="ECO:0000313" key="4">
    <source>
        <dbReference type="Proteomes" id="UP000557688"/>
    </source>
</evidence>
<keyword evidence="1" id="KW-0732">Signal</keyword>
<dbReference type="Proteomes" id="UP000557688">
    <property type="component" value="Unassembled WGS sequence"/>
</dbReference>
<comment type="caution">
    <text evidence="2">The sequence shown here is derived from an EMBL/GenBank/DDBJ whole genome shotgun (WGS) entry which is preliminary data.</text>
</comment>
<dbReference type="EMBL" id="JACHXV010000012">
    <property type="protein sequence ID" value="MBB3174842.1"/>
    <property type="molecule type" value="Genomic_DNA"/>
</dbReference>
<dbReference type="AlphaFoldDB" id="A0A839V5L4"/>
<keyword evidence="4" id="KW-1185">Reference proteome</keyword>
<accession>A0A839V5L4</accession>
<dbReference type="InterPro" id="IPR021457">
    <property type="entry name" value="DUF3108"/>
</dbReference>
<dbReference type="EMBL" id="JABXXQ010000013">
    <property type="protein sequence ID" value="NVN29112.1"/>
    <property type="molecule type" value="Genomic_DNA"/>
</dbReference>
<dbReference type="Proteomes" id="UP000565205">
    <property type="component" value="Unassembled WGS sequence"/>
</dbReference>
<evidence type="ECO:0000313" key="5">
    <source>
        <dbReference type="Proteomes" id="UP000565205"/>
    </source>
</evidence>
<protein>
    <submittedName>
        <fullName evidence="3">DUF3108 domain-containing protein</fullName>
    </submittedName>
</protein>
<reference evidence="2 4" key="2">
    <citation type="submission" date="2020-08" db="EMBL/GenBank/DDBJ databases">
        <title>Genomic Encyclopedia of Type Strains, Phase III (KMG-III): the genomes of soil and plant-associated and newly described type strains.</title>
        <authorList>
            <person name="Whitman W."/>
        </authorList>
    </citation>
    <scope>NUCLEOTIDE SEQUENCE [LARGE SCALE GENOMIC DNA]</scope>
    <source>
        <strain evidence="2 4">CECT 8088</strain>
    </source>
</reference>